<evidence type="ECO:0000313" key="13">
    <source>
        <dbReference type="EMBL" id="OUD10402.1"/>
    </source>
</evidence>
<dbReference type="Pfam" id="PF02386">
    <property type="entry name" value="TrkH"/>
    <property type="match status" value="1"/>
</dbReference>
<keyword evidence="14" id="KW-1185">Reference proteome</keyword>
<feature type="binding site" evidence="11">
    <location>
        <position position="220"/>
    </location>
    <ligand>
        <name>K(+)</name>
        <dbReference type="ChEBI" id="CHEBI:29103"/>
    </ligand>
</feature>
<feature type="transmembrane region" description="Helical" evidence="12">
    <location>
        <begin position="71"/>
        <end position="92"/>
    </location>
</feature>
<dbReference type="EMBL" id="MSPP01000001">
    <property type="protein sequence ID" value="OUD10402.1"/>
    <property type="molecule type" value="Genomic_DNA"/>
</dbReference>
<dbReference type="PROSITE" id="PS51257">
    <property type="entry name" value="PROKAR_LIPOPROTEIN"/>
    <property type="match status" value="1"/>
</dbReference>
<dbReference type="GO" id="GO:0005886">
    <property type="term" value="C:plasma membrane"/>
    <property type="evidence" value="ECO:0007669"/>
    <property type="project" value="UniProtKB-SubCell"/>
</dbReference>
<keyword evidence="7 12" id="KW-1133">Transmembrane helix</keyword>
<evidence type="ECO:0000256" key="9">
    <source>
        <dbReference type="ARBA" id="ARBA00023136"/>
    </source>
</evidence>
<evidence type="ECO:0000256" key="5">
    <source>
        <dbReference type="ARBA" id="ARBA00022692"/>
    </source>
</evidence>
<keyword evidence="9 10" id="KW-0472">Membrane</keyword>
<evidence type="ECO:0000256" key="6">
    <source>
        <dbReference type="ARBA" id="ARBA00022958"/>
    </source>
</evidence>
<comment type="similarity">
    <text evidence="10">Belongs to the TrkH potassium transport family.</text>
</comment>
<feature type="transmembrane region" description="Helical" evidence="12">
    <location>
        <begin position="328"/>
        <end position="350"/>
    </location>
</feature>
<keyword evidence="11" id="KW-0479">Metal-binding</keyword>
<dbReference type="Proteomes" id="UP000194664">
    <property type="component" value="Unassembled WGS sequence"/>
</dbReference>
<feature type="binding site" evidence="11">
    <location>
        <position position="112"/>
    </location>
    <ligand>
        <name>K(+)</name>
        <dbReference type="ChEBI" id="CHEBI:29103"/>
    </ligand>
</feature>
<evidence type="ECO:0000256" key="12">
    <source>
        <dbReference type="SAM" id="Phobius"/>
    </source>
</evidence>
<keyword evidence="10" id="KW-0997">Cell inner membrane</keyword>
<evidence type="ECO:0000256" key="10">
    <source>
        <dbReference type="PIRNR" id="PIRNR006247"/>
    </source>
</evidence>
<keyword evidence="2 10" id="KW-0813">Transport</keyword>
<dbReference type="PIRSF" id="PIRSF006247">
    <property type="entry name" value="TrkH"/>
    <property type="match status" value="1"/>
</dbReference>
<proteinExistence type="inferred from homology"/>
<evidence type="ECO:0000256" key="3">
    <source>
        <dbReference type="ARBA" id="ARBA00022475"/>
    </source>
</evidence>
<evidence type="ECO:0000256" key="1">
    <source>
        <dbReference type="ARBA" id="ARBA00004651"/>
    </source>
</evidence>
<dbReference type="AlphaFoldDB" id="A0A251X1B5"/>
<dbReference type="InterPro" id="IPR004772">
    <property type="entry name" value="TrkH"/>
</dbReference>
<evidence type="ECO:0000256" key="11">
    <source>
        <dbReference type="PIRSR" id="PIRSR006247-1"/>
    </source>
</evidence>
<feature type="binding site" evidence="11">
    <location>
        <position position="113"/>
    </location>
    <ligand>
        <name>K(+)</name>
        <dbReference type="ChEBI" id="CHEBI:29103"/>
    </ligand>
</feature>
<feature type="transmembrane region" description="Helical" evidence="12">
    <location>
        <begin position="134"/>
        <end position="154"/>
    </location>
</feature>
<evidence type="ECO:0000256" key="8">
    <source>
        <dbReference type="ARBA" id="ARBA00023065"/>
    </source>
</evidence>
<evidence type="ECO:0000256" key="7">
    <source>
        <dbReference type="ARBA" id="ARBA00022989"/>
    </source>
</evidence>
<feature type="transmembrane region" description="Helical" evidence="12">
    <location>
        <begin position="393"/>
        <end position="426"/>
    </location>
</feature>
<feature type="transmembrane region" description="Helical" evidence="12">
    <location>
        <begin position="7"/>
        <end position="28"/>
    </location>
</feature>
<gene>
    <name evidence="13" type="ORF">BVC71_02540</name>
</gene>
<dbReference type="RefSeq" id="WP_086450057.1">
    <property type="nucleotide sequence ID" value="NZ_MSPP01000001.1"/>
</dbReference>
<keyword evidence="5 12" id="KW-0812">Transmembrane</keyword>
<feature type="transmembrane region" description="Helical" evidence="12">
    <location>
        <begin position="40"/>
        <end position="59"/>
    </location>
</feature>
<sequence>MMDLRPVGYVIGLLTAVLGCAMIGPLLFDLAHGDPEWHTFMQSAVITISAGLFTSLACANGKGHGLNLRQSFILTTGVWIALPTFGAIPFIIGETQLSLVDAMFESMSGMTTTGATAIEGLETHSYGILLWRAILQWLGGLGIVIVAMIFLPVMKVGGMQFFQSEGFDTLGKSLPRALDIAKGLLQIYIGLTIVCALGYIVSGMSTLESIVHSFTTIATGGYSTTDASFAAFPGAPQYVASLFMFLASVPFIRFLQMIVGDPKPLFQDMQLRGYLTWSAYAVALIVVYRMSLEGEFTEEMFRSTLFNVVSIFSGTGYGDGDVMAWGPFAFAILFCVGMIGGCSGSTGCSIKVFRYQIMLRAISAQIKRLYSPNRVVSVRFEGRSVSDDVMSSIMLLFTCFVLTFGILIVLMGMTGISFLAAVTGAWTSIFNIGPVFGPEVGPSGAIHLFPDTAKWLMIVGMLLGRLEIVSVLVLVLPRFWRA</sequence>
<keyword evidence="3 10" id="KW-1003">Cell membrane</keyword>
<name>A0A251X1B5_9RHOB</name>
<comment type="subcellular location">
    <subcellularLocation>
        <location evidence="10">Cell inner membrane</location>
        <topology evidence="10">Multi-pass membrane protein</topology>
    </subcellularLocation>
    <subcellularLocation>
        <location evidence="1">Cell membrane</location>
        <topology evidence="1">Multi-pass membrane protein</topology>
    </subcellularLocation>
</comment>
<feature type="transmembrane region" description="Helical" evidence="12">
    <location>
        <begin position="455"/>
        <end position="476"/>
    </location>
</feature>
<dbReference type="GO" id="GO:0015379">
    <property type="term" value="F:potassium:chloride symporter activity"/>
    <property type="evidence" value="ECO:0007669"/>
    <property type="project" value="InterPro"/>
</dbReference>
<organism evidence="13 14">
    <name type="scientific">Marivivens niveibacter</name>
    <dbReference type="NCBI Taxonomy" id="1930667"/>
    <lineage>
        <taxon>Bacteria</taxon>
        <taxon>Pseudomonadati</taxon>
        <taxon>Pseudomonadota</taxon>
        <taxon>Alphaproteobacteria</taxon>
        <taxon>Rhodobacterales</taxon>
        <taxon>Paracoccaceae</taxon>
        <taxon>Marivivens group</taxon>
        <taxon>Marivivens</taxon>
    </lineage>
</organism>
<dbReference type="OrthoDB" id="9810952at2"/>
<dbReference type="PANTHER" id="PTHR32024:SF3">
    <property type="entry name" value="TRK SYSTEM POTASSIUM UPTAKE PROTEIN"/>
    <property type="match status" value="1"/>
</dbReference>
<protein>
    <recommendedName>
        <fullName evidence="10">Trk system potassium uptake protein</fullName>
    </recommendedName>
</protein>
<keyword evidence="4 10" id="KW-0633">Potassium transport</keyword>
<feature type="transmembrane region" description="Helical" evidence="12">
    <location>
        <begin position="183"/>
        <end position="201"/>
    </location>
</feature>
<comment type="function">
    <text evidence="10">Low-affinity potassium transport system. Interacts with Trk system potassium uptake protein TrkA.</text>
</comment>
<keyword evidence="6 10" id="KW-0630">Potassium</keyword>
<feature type="binding site" evidence="11">
    <location>
        <position position="315"/>
    </location>
    <ligand>
        <name>K(+)</name>
        <dbReference type="ChEBI" id="CHEBI:29103"/>
    </ligand>
</feature>
<evidence type="ECO:0000313" key="14">
    <source>
        <dbReference type="Proteomes" id="UP000194664"/>
    </source>
</evidence>
<keyword evidence="8 10" id="KW-0406">Ion transport</keyword>
<feature type="transmembrane region" description="Helical" evidence="12">
    <location>
        <begin position="238"/>
        <end position="259"/>
    </location>
</feature>
<dbReference type="InterPro" id="IPR003445">
    <property type="entry name" value="Cat_transpt"/>
</dbReference>
<evidence type="ECO:0000256" key="2">
    <source>
        <dbReference type="ARBA" id="ARBA00022448"/>
    </source>
</evidence>
<reference evidence="13 14" key="1">
    <citation type="submission" date="2016-12" db="EMBL/GenBank/DDBJ databases">
        <title>The draft genome sequence of HSLHS2.</title>
        <authorList>
            <person name="Hu D."/>
            <person name="Wang L."/>
            <person name="Shao Z."/>
        </authorList>
    </citation>
    <scope>NUCLEOTIDE SEQUENCE [LARGE SCALE GENOMIC DNA]</scope>
    <source>
        <strain evidence="13">MCCC 1A06712</strain>
    </source>
</reference>
<comment type="caution">
    <text evidence="13">The sequence shown here is derived from an EMBL/GenBank/DDBJ whole genome shotgun (WGS) entry which is preliminary data.</text>
</comment>
<feature type="transmembrane region" description="Helical" evidence="12">
    <location>
        <begin position="271"/>
        <end position="291"/>
    </location>
</feature>
<dbReference type="GO" id="GO:0046872">
    <property type="term" value="F:metal ion binding"/>
    <property type="evidence" value="ECO:0007669"/>
    <property type="project" value="UniProtKB-KW"/>
</dbReference>
<evidence type="ECO:0000256" key="4">
    <source>
        <dbReference type="ARBA" id="ARBA00022538"/>
    </source>
</evidence>
<feature type="binding site" evidence="11">
    <location>
        <position position="431"/>
    </location>
    <ligand>
        <name>K(+)</name>
        <dbReference type="ChEBI" id="CHEBI:29103"/>
    </ligand>
</feature>
<accession>A0A251X1B5</accession>
<dbReference type="PANTHER" id="PTHR32024">
    <property type="entry name" value="TRK SYSTEM POTASSIUM UPTAKE PROTEIN TRKG-RELATED"/>
    <property type="match status" value="1"/>
</dbReference>